<protein>
    <recommendedName>
        <fullName evidence="5">Phage tail protein</fullName>
    </recommendedName>
</protein>
<dbReference type="HOGENOM" id="CLU_1433745_0_0_11"/>
<dbReference type="eggNOG" id="ENOG5033HGM">
    <property type="taxonomic scope" value="Bacteria"/>
</dbReference>
<keyword evidence="3" id="KW-1185">Reference proteome</keyword>
<reference evidence="1 4" key="2">
    <citation type="submission" date="2017-08" db="EMBL/GenBank/DDBJ databases">
        <title>The complete genome sequence of moderately halophilic actinomycete Actinopolyspora erythraea YIM 90600, the producer of novel erythromycin, novel actinopolysporins A-C and tubercidin.</title>
        <authorList>
            <person name="Yin M."/>
            <person name="Tang S."/>
        </authorList>
    </citation>
    <scope>NUCLEOTIDE SEQUENCE [LARGE SCALE GENOMIC DNA]</scope>
    <source>
        <strain evidence="1 4">YIM 90600</strain>
    </source>
</reference>
<dbReference type="Proteomes" id="UP000215043">
    <property type="component" value="Chromosome"/>
</dbReference>
<dbReference type="RefSeq" id="WP_043571625.1">
    <property type="nucleotide sequence ID" value="NZ_CP022752.1"/>
</dbReference>
<gene>
    <name evidence="1" type="ORF">CDG81_09605</name>
    <name evidence="2" type="ORF">IL38_07040</name>
</gene>
<sequence>MALDDNAVLLAARGDIYTAPSGTAAPTPTVIGSYTDGSGLAADWVNIGHTSREELPAFGYEGGDTETLGTWQASALRETITDPAVDYVTFNLHQFDENALSLYYGVTDYGSTAGSFDVQDSSVSTIKKALLIVMVDGDVNVAFYSPNASFRREDSIELAVDSLASLPLRATFLKMSGNPLFSWISEDIPVNDGSA</sequence>
<dbReference type="AlphaFoldDB" id="A0A099D7U5"/>
<dbReference type="KEGG" id="aey:CDG81_09605"/>
<dbReference type="Proteomes" id="UP000029737">
    <property type="component" value="Unassembled WGS sequence"/>
</dbReference>
<name>A0A099D7U5_9ACTN</name>
<reference evidence="2 3" key="1">
    <citation type="journal article" date="2014" name="PLoS ONE">
        <title>Identification and Characterization of a New Erythromycin Biosynthetic Gene Cluster in Actinopolyspora erythraea YIM90600, a Novel Erythronolide-Producing Halophilic Actinomycete Isolated from Salt Field.</title>
        <authorList>
            <person name="Chen D."/>
            <person name="Feng J."/>
            <person name="Huang L."/>
            <person name="Zhang Q."/>
            <person name="Wu J."/>
            <person name="Zhu X."/>
            <person name="Duan Y."/>
            <person name="Xu Z."/>
        </authorList>
    </citation>
    <scope>NUCLEOTIDE SEQUENCE [LARGE SCALE GENOMIC DNA]</scope>
    <source>
        <strain evidence="2 3">YIM90600</strain>
    </source>
</reference>
<evidence type="ECO:0000313" key="1">
    <source>
        <dbReference type="EMBL" id="ASU78492.1"/>
    </source>
</evidence>
<evidence type="ECO:0008006" key="5">
    <source>
        <dbReference type="Google" id="ProtNLM"/>
    </source>
</evidence>
<proteinExistence type="predicted"/>
<dbReference type="InterPro" id="IPR058154">
    <property type="entry name" value="Bxb1_TTP-like"/>
</dbReference>
<dbReference type="OrthoDB" id="4094653at2"/>
<evidence type="ECO:0000313" key="2">
    <source>
        <dbReference type="EMBL" id="KGI82064.1"/>
    </source>
</evidence>
<evidence type="ECO:0000313" key="3">
    <source>
        <dbReference type="Proteomes" id="UP000029737"/>
    </source>
</evidence>
<evidence type="ECO:0000313" key="4">
    <source>
        <dbReference type="Proteomes" id="UP000215043"/>
    </source>
</evidence>
<dbReference type="EMBL" id="JPMV01000013">
    <property type="protein sequence ID" value="KGI82064.1"/>
    <property type="molecule type" value="Genomic_DNA"/>
</dbReference>
<dbReference type="EMBL" id="CP022752">
    <property type="protein sequence ID" value="ASU78492.1"/>
    <property type="molecule type" value="Genomic_DNA"/>
</dbReference>
<organism evidence="1 4">
    <name type="scientific">Actinopolyspora erythraea</name>
    <dbReference type="NCBI Taxonomy" id="414996"/>
    <lineage>
        <taxon>Bacteria</taxon>
        <taxon>Bacillati</taxon>
        <taxon>Actinomycetota</taxon>
        <taxon>Actinomycetes</taxon>
        <taxon>Actinopolysporales</taxon>
        <taxon>Actinopolysporaceae</taxon>
        <taxon>Actinopolyspora</taxon>
    </lineage>
</organism>
<accession>A0A099D7U5</accession>
<dbReference type="Pfam" id="PF25681">
    <property type="entry name" value="Phage_TTP_17"/>
    <property type="match status" value="1"/>
</dbReference>